<evidence type="ECO:0000259" key="10">
    <source>
        <dbReference type="SMART" id="SM00829"/>
    </source>
</evidence>
<evidence type="ECO:0000256" key="9">
    <source>
        <dbReference type="RuleBase" id="RU361277"/>
    </source>
</evidence>
<protein>
    <recommendedName>
        <fullName evidence="3">alcohol dehydrogenase</fullName>
        <ecNumber evidence="3">1.1.1.1</ecNumber>
    </recommendedName>
</protein>
<evidence type="ECO:0000313" key="12">
    <source>
        <dbReference type="Proteomes" id="UP000766570"/>
    </source>
</evidence>
<comment type="catalytic activity">
    <reaction evidence="8">
        <text>a primary alcohol + NAD(+) = an aldehyde + NADH + H(+)</text>
        <dbReference type="Rhea" id="RHEA:10736"/>
        <dbReference type="ChEBI" id="CHEBI:15378"/>
        <dbReference type="ChEBI" id="CHEBI:15734"/>
        <dbReference type="ChEBI" id="CHEBI:17478"/>
        <dbReference type="ChEBI" id="CHEBI:57540"/>
        <dbReference type="ChEBI" id="CHEBI:57945"/>
        <dbReference type="EC" id="1.1.1.1"/>
    </reaction>
</comment>
<dbReference type="SMART" id="SM00829">
    <property type="entry name" value="PKS_ER"/>
    <property type="match status" value="1"/>
</dbReference>
<dbReference type="InterPro" id="IPR011032">
    <property type="entry name" value="GroES-like_sf"/>
</dbReference>
<sequence>MKSFAAFTADQSIREVESETPSPAGKEVLLRITHSGVCHSDIHARQGHFDLGSRGKMSLAARGMGESIVMGHEIVGEVVAVGGDVVDKKVGDRLLVYPWLGCGECTRCLDGRENACTRSRTIGGQLPGGYADHVLVPNEKYLLDINGLDPSWAATLACSGVTSFSAINKVLPLPPEAPIAVIGAGGVGLSAIAILTAMGHRNTIALDLNTANLELAAAAGATHTFLMDSESSRATVVDALGFSPDAIIDFVNNSQTSTLGFDWIVKGGIMVQVGLFGGELVVPTTLLAMKMITLRGSFVGNLGELTELVELAKSGQLPQAPVSFGPLSEDGVRNALDALEARLVSGRVVLVANN</sequence>
<evidence type="ECO:0000256" key="2">
    <source>
        <dbReference type="ARBA" id="ARBA00008072"/>
    </source>
</evidence>
<dbReference type="InterPro" id="IPR013154">
    <property type="entry name" value="ADH-like_N"/>
</dbReference>
<dbReference type="InterPro" id="IPR002328">
    <property type="entry name" value="ADH_Zn_CS"/>
</dbReference>
<proteinExistence type="inferred from homology"/>
<dbReference type="Pfam" id="PF08240">
    <property type="entry name" value="ADH_N"/>
    <property type="match status" value="1"/>
</dbReference>
<evidence type="ECO:0000256" key="3">
    <source>
        <dbReference type="ARBA" id="ARBA00013190"/>
    </source>
</evidence>
<dbReference type="CDD" id="cd08240">
    <property type="entry name" value="6_hydroxyhexanoate_dh_like"/>
    <property type="match status" value="1"/>
</dbReference>
<reference evidence="11 12" key="1">
    <citation type="submission" date="2021-03" db="EMBL/GenBank/DDBJ databases">
        <title>Sequencing the genomes of 1000 actinobacteria strains.</title>
        <authorList>
            <person name="Klenk H.-P."/>
        </authorList>
    </citation>
    <scope>NUCLEOTIDE SEQUENCE [LARGE SCALE GENOMIC DNA]</scope>
    <source>
        <strain evidence="11 12">DSM 15454</strain>
    </source>
</reference>
<dbReference type="Pfam" id="PF00107">
    <property type="entry name" value="ADH_zinc_N"/>
    <property type="match status" value="1"/>
</dbReference>
<dbReference type="Gene3D" id="3.40.50.720">
    <property type="entry name" value="NAD(P)-binding Rossmann-like Domain"/>
    <property type="match status" value="1"/>
</dbReference>
<organism evidence="11 12">
    <name type="scientific">Paeniglutamicibacter psychrophenolicus</name>
    <dbReference type="NCBI Taxonomy" id="257454"/>
    <lineage>
        <taxon>Bacteria</taxon>
        <taxon>Bacillati</taxon>
        <taxon>Actinomycetota</taxon>
        <taxon>Actinomycetes</taxon>
        <taxon>Micrococcales</taxon>
        <taxon>Micrococcaceae</taxon>
        <taxon>Paeniglutamicibacter</taxon>
    </lineage>
</organism>
<keyword evidence="5 9" id="KW-0862">Zinc</keyword>
<dbReference type="Proteomes" id="UP000766570">
    <property type="component" value="Unassembled WGS sequence"/>
</dbReference>
<comment type="cofactor">
    <cofactor evidence="1 9">
        <name>Zn(2+)</name>
        <dbReference type="ChEBI" id="CHEBI:29105"/>
    </cofactor>
</comment>
<keyword evidence="4 9" id="KW-0479">Metal-binding</keyword>
<evidence type="ECO:0000256" key="6">
    <source>
        <dbReference type="ARBA" id="ARBA00023002"/>
    </source>
</evidence>
<evidence type="ECO:0000256" key="5">
    <source>
        <dbReference type="ARBA" id="ARBA00022833"/>
    </source>
</evidence>
<dbReference type="RefSeq" id="WP_209905513.1">
    <property type="nucleotide sequence ID" value="NZ_JAGIOE010000001.1"/>
</dbReference>
<dbReference type="EC" id="1.1.1.1" evidence="3"/>
<dbReference type="InterPro" id="IPR036291">
    <property type="entry name" value="NAD(P)-bd_dom_sf"/>
</dbReference>
<dbReference type="SUPFAM" id="SSF50129">
    <property type="entry name" value="GroES-like"/>
    <property type="match status" value="1"/>
</dbReference>
<evidence type="ECO:0000256" key="4">
    <source>
        <dbReference type="ARBA" id="ARBA00022723"/>
    </source>
</evidence>
<comment type="catalytic activity">
    <reaction evidence="7">
        <text>a secondary alcohol + NAD(+) = a ketone + NADH + H(+)</text>
        <dbReference type="Rhea" id="RHEA:10740"/>
        <dbReference type="ChEBI" id="CHEBI:15378"/>
        <dbReference type="ChEBI" id="CHEBI:17087"/>
        <dbReference type="ChEBI" id="CHEBI:35681"/>
        <dbReference type="ChEBI" id="CHEBI:57540"/>
        <dbReference type="ChEBI" id="CHEBI:57945"/>
        <dbReference type="EC" id="1.1.1.1"/>
    </reaction>
</comment>
<dbReference type="InterPro" id="IPR013149">
    <property type="entry name" value="ADH-like_C"/>
</dbReference>
<dbReference type="PANTHER" id="PTHR42940:SF8">
    <property type="entry name" value="VACUOLAR PROTEIN SORTING-ASSOCIATED PROTEIN 11"/>
    <property type="match status" value="1"/>
</dbReference>
<dbReference type="EMBL" id="JAGIOE010000001">
    <property type="protein sequence ID" value="MBP2372159.1"/>
    <property type="molecule type" value="Genomic_DNA"/>
</dbReference>
<comment type="caution">
    <text evidence="11">The sequence shown here is derived from an EMBL/GenBank/DDBJ whole genome shotgun (WGS) entry which is preliminary data.</text>
</comment>
<keyword evidence="6 11" id="KW-0560">Oxidoreductase</keyword>
<feature type="domain" description="Enoyl reductase (ER)" evidence="10">
    <location>
        <begin position="2"/>
        <end position="350"/>
    </location>
</feature>
<evidence type="ECO:0000256" key="7">
    <source>
        <dbReference type="ARBA" id="ARBA00049164"/>
    </source>
</evidence>
<dbReference type="PANTHER" id="PTHR42940">
    <property type="entry name" value="ALCOHOL DEHYDROGENASE 1-RELATED"/>
    <property type="match status" value="1"/>
</dbReference>
<name>A0ABS4W965_9MICC</name>
<evidence type="ECO:0000256" key="1">
    <source>
        <dbReference type="ARBA" id="ARBA00001947"/>
    </source>
</evidence>
<dbReference type="SUPFAM" id="SSF51735">
    <property type="entry name" value="NAD(P)-binding Rossmann-fold domains"/>
    <property type="match status" value="1"/>
</dbReference>
<accession>A0ABS4W965</accession>
<comment type="similarity">
    <text evidence="2 9">Belongs to the zinc-containing alcohol dehydrogenase family.</text>
</comment>
<evidence type="ECO:0000313" key="11">
    <source>
        <dbReference type="EMBL" id="MBP2372159.1"/>
    </source>
</evidence>
<dbReference type="InterPro" id="IPR020843">
    <property type="entry name" value="ER"/>
</dbReference>
<dbReference type="GO" id="GO:0004022">
    <property type="term" value="F:alcohol dehydrogenase (NAD+) activity"/>
    <property type="evidence" value="ECO:0007669"/>
    <property type="project" value="UniProtKB-EC"/>
</dbReference>
<gene>
    <name evidence="11" type="ORF">JOF46_000071</name>
</gene>
<dbReference type="Gene3D" id="3.90.180.10">
    <property type="entry name" value="Medium-chain alcohol dehydrogenases, catalytic domain"/>
    <property type="match status" value="1"/>
</dbReference>
<dbReference type="PROSITE" id="PS00059">
    <property type="entry name" value="ADH_ZINC"/>
    <property type="match status" value="1"/>
</dbReference>
<evidence type="ECO:0000256" key="8">
    <source>
        <dbReference type="ARBA" id="ARBA00049243"/>
    </source>
</evidence>
<keyword evidence="12" id="KW-1185">Reference proteome</keyword>